<feature type="compositionally biased region" description="Basic and acidic residues" evidence="1">
    <location>
        <begin position="11"/>
        <end position="21"/>
    </location>
</feature>
<gene>
    <name evidence="2" type="ORF">M6B38_310750</name>
</gene>
<protein>
    <submittedName>
        <fullName evidence="2">Pollen-specific leucine-rich repeat extensin-like protein 4</fullName>
    </submittedName>
</protein>
<organism evidence="2 3">
    <name type="scientific">Iris pallida</name>
    <name type="common">Sweet iris</name>
    <dbReference type="NCBI Taxonomy" id="29817"/>
    <lineage>
        <taxon>Eukaryota</taxon>
        <taxon>Viridiplantae</taxon>
        <taxon>Streptophyta</taxon>
        <taxon>Embryophyta</taxon>
        <taxon>Tracheophyta</taxon>
        <taxon>Spermatophyta</taxon>
        <taxon>Magnoliopsida</taxon>
        <taxon>Liliopsida</taxon>
        <taxon>Asparagales</taxon>
        <taxon>Iridaceae</taxon>
        <taxon>Iridoideae</taxon>
        <taxon>Irideae</taxon>
        <taxon>Iris</taxon>
    </lineage>
</organism>
<reference evidence="2" key="2">
    <citation type="submission" date="2023-04" db="EMBL/GenBank/DDBJ databases">
        <authorList>
            <person name="Bruccoleri R.E."/>
            <person name="Oakeley E.J."/>
            <person name="Faust A.-M."/>
            <person name="Dessus-Babus S."/>
            <person name="Altorfer M."/>
            <person name="Burckhardt D."/>
            <person name="Oertli M."/>
            <person name="Naumann U."/>
            <person name="Petersen F."/>
            <person name="Wong J."/>
        </authorList>
    </citation>
    <scope>NUCLEOTIDE SEQUENCE</scope>
    <source>
        <strain evidence="2">GSM-AAB239-AS_SAM_17_03QT</strain>
        <tissue evidence="2">Leaf</tissue>
    </source>
</reference>
<name>A0AAX6HH25_IRIPA</name>
<comment type="caution">
    <text evidence="2">The sequence shown here is derived from an EMBL/GenBank/DDBJ whole genome shotgun (WGS) entry which is preliminary data.</text>
</comment>
<dbReference type="AlphaFoldDB" id="A0AAX6HH25"/>
<evidence type="ECO:0000313" key="2">
    <source>
        <dbReference type="EMBL" id="KAJ6840339.1"/>
    </source>
</evidence>
<reference evidence="2" key="1">
    <citation type="journal article" date="2023" name="GigaByte">
        <title>Genome assembly of the bearded iris, Iris pallida Lam.</title>
        <authorList>
            <person name="Bruccoleri R.E."/>
            <person name="Oakeley E.J."/>
            <person name="Faust A.M.E."/>
            <person name="Altorfer M."/>
            <person name="Dessus-Babus S."/>
            <person name="Burckhardt D."/>
            <person name="Oertli M."/>
            <person name="Naumann U."/>
            <person name="Petersen F."/>
            <person name="Wong J."/>
        </authorList>
    </citation>
    <scope>NUCLEOTIDE SEQUENCE</scope>
    <source>
        <strain evidence="2">GSM-AAB239-AS_SAM_17_03QT</strain>
    </source>
</reference>
<proteinExistence type="predicted"/>
<dbReference type="Proteomes" id="UP001140949">
    <property type="component" value="Unassembled WGS sequence"/>
</dbReference>
<evidence type="ECO:0000313" key="3">
    <source>
        <dbReference type="Proteomes" id="UP001140949"/>
    </source>
</evidence>
<keyword evidence="3" id="KW-1185">Reference proteome</keyword>
<sequence>MRDAGVAAETSAERQGVRRPEAWQAYGLQRRSRRRDTIRRRGSETRSQRTGSFEPVVAGDSVCWWSLRSRAERRKR</sequence>
<feature type="region of interest" description="Disordered" evidence="1">
    <location>
        <begin position="1"/>
        <end position="53"/>
    </location>
</feature>
<accession>A0AAX6HH25</accession>
<evidence type="ECO:0000256" key="1">
    <source>
        <dbReference type="SAM" id="MobiDB-lite"/>
    </source>
</evidence>
<dbReference type="EMBL" id="JANAVB010009400">
    <property type="protein sequence ID" value="KAJ6840339.1"/>
    <property type="molecule type" value="Genomic_DNA"/>
</dbReference>